<dbReference type="GO" id="GO:0005737">
    <property type="term" value="C:cytoplasm"/>
    <property type="evidence" value="ECO:0007669"/>
    <property type="project" value="TreeGrafter"/>
</dbReference>
<evidence type="ECO:0000313" key="2">
    <source>
        <dbReference type="EMBL" id="KAJ8930556.1"/>
    </source>
</evidence>
<dbReference type="PANTHER" id="PTHR16275:SF8">
    <property type="entry name" value="COILED-COIL DOMAIN-CONTAINING PROTEIN 40"/>
    <property type="match status" value="1"/>
</dbReference>
<sequence>MQNGEEKTRINFTRKMDNVRNKIKQSENEIIVVKDKCEALVKDKEAILCEISAIEDEEELLGKYSADLYHDLEVSKTNRQVNFELLLTQQKKLNMYNDISMGRNPYIVYKKEEQLTSEYSKQKDLCNRLNRVIENLTIDFPNYAAELDRINNTLKIKSLSMYP</sequence>
<gene>
    <name evidence="2" type="ORF">NQ314_016637</name>
</gene>
<reference evidence="2" key="1">
    <citation type="journal article" date="2023" name="Insect Mol. Biol.">
        <title>Genome sequencing provides insights into the evolution of gene families encoding plant cell wall-degrading enzymes in longhorned beetles.</title>
        <authorList>
            <person name="Shin N.R."/>
            <person name="Okamura Y."/>
            <person name="Kirsch R."/>
            <person name="Pauchet Y."/>
        </authorList>
    </citation>
    <scope>NUCLEOTIDE SEQUENCE</scope>
    <source>
        <strain evidence="2">RBIC_L_NR</strain>
    </source>
</reference>
<organism evidence="2 3">
    <name type="scientific">Rhamnusium bicolor</name>
    <dbReference type="NCBI Taxonomy" id="1586634"/>
    <lineage>
        <taxon>Eukaryota</taxon>
        <taxon>Metazoa</taxon>
        <taxon>Ecdysozoa</taxon>
        <taxon>Arthropoda</taxon>
        <taxon>Hexapoda</taxon>
        <taxon>Insecta</taxon>
        <taxon>Pterygota</taxon>
        <taxon>Neoptera</taxon>
        <taxon>Endopterygota</taxon>
        <taxon>Coleoptera</taxon>
        <taxon>Polyphaga</taxon>
        <taxon>Cucujiformia</taxon>
        <taxon>Chrysomeloidea</taxon>
        <taxon>Cerambycidae</taxon>
        <taxon>Lepturinae</taxon>
        <taxon>Rhagiini</taxon>
        <taxon>Rhamnusium</taxon>
    </lineage>
</organism>
<keyword evidence="1" id="KW-0175">Coiled coil</keyword>
<protein>
    <submittedName>
        <fullName evidence="2">Uncharacterized protein</fullName>
    </submittedName>
</protein>
<evidence type="ECO:0000313" key="3">
    <source>
        <dbReference type="Proteomes" id="UP001162156"/>
    </source>
</evidence>
<proteinExistence type="predicted"/>
<evidence type="ECO:0000256" key="1">
    <source>
        <dbReference type="SAM" id="Coils"/>
    </source>
</evidence>
<dbReference type="GO" id="GO:0035082">
    <property type="term" value="P:axoneme assembly"/>
    <property type="evidence" value="ECO:0007669"/>
    <property type="project" value="InterPro"/>
</dbReference>
<dbReference type="EMBL" id="JANEYF010004621">
    <property type="protein sequence ID" value="KAJ8930556.1"/>
    <property type="molecule type" value="Genomic_DNA"/>
</dbReference>
<dbReference type="PANTHER" id="PTHR16275">
    <property type="entry name" value="COILED-COIL DOMAIN-CONTAINING PROTEIN 40"/>
    <property type="match status" value="1"/>
</dbReference>
<name>A0AAV8WVR6_9CUCU</name>
<feature type="coiled-coil region" evidence="1">
    <location>
        <begin position="9"/>
        <end position="36"/>
    </location>
</feature>
<dbReference type="InterPro" id="IPR037386">
    <property type="entry name" value="CCDC40"/>
</dbReference>
<comment type="caution">
    <text evidence="2">The sequence shown here is derived from an EMBL/GenBank/DDBJ whole genome shotgun (WGS) entry which is preliminary data.</text>
</comment>
<keyword evidence="3" id="KW-1185">Reference proteome</keyword>
<accession>A0AAV8WVR6</accession>
<dbReference type="AlphaFoldDB" id="A0AAV8WVR6"/>
<dbReference type="Proteomes" id="UP001162156">
    <property type="component" value="Unassembled WGS sequence"/>
</dbReference>